<sequence>MWNYELLYMILTAMVNSHNLSPGTNPIVICSHFTVRGHESVDEHTNFSDSSAIERCREYVLYRSTSVEFNLWNFSEAQFLPYFNVREQKCMKRACSDSQWRYIEWKSYRKAFGKVKSQPEDVVYREMEKYIHKNLTTV</sequence>
<dbReference type="EMBL" id="JAHQIW010007468">
    <property type="protein sequence ID" value="KAJ1374539.1"/>
    <property type="molecule type" value="Genomic_DNA"/>
</dbReference>
<accession>A0AAD5WL13</accession>
<keyword evidence="2" id="KW-1185">Reference proteome</keyword>
<protein>
    <submittedName>
        <fullName evidence="1">Uncharacterized protein</fullName>
    </submittedName>
</protein>
<evidence type="ECO:0000313" key="1">
    <source>
        <dbReference type="EMBL" id="KAJ1374539.1"/>
    </source>
</evidence>
<proteinExistence type="predicted"/>
<gene>
    <name evidence="1" type="ORF">KIN20_037247</name>
</gene>
<comment type="caution">
    <text evidence="1">The sequence shown here is derived from an EMBL/GenBank/DDBJ whole genome shotgun (WGS) entry which is preliminary data.</text>
</comment>
<dbReference type="AlphaFoldDB" id="A0AAD5WL13"/>
<evidence type="ECO:0000313" key="2">
    <source>
        <dbReference type="Proteomes" id="UP001196413"/>
    </source>
</evidence>
<name>A0AAD5WL13_PARTN</name>
<reference evidence="1" key="1">
    <citation type="submission" date="2021-06" db="EMBL/GenBank/DDBJ databases">
        <title>Parelaphostrongylus tenuis whole genome reference sequence.</title>
        <authorList>
            <person name="Garwood T.J."/>
            <person name="Larsen P.A."/>
            <person name="Fountain-Jones N.M."/>
            <person name="Garbe J.R."/>
            <person name="Macchietto M.G."/>
            <person name="Kania S.A."/>
            <person name="Gerhold R.W."/>
            <person name="Richards J.E."/>
            <person name="Wolf T.M."/>
        </authorList>
    </citation>
    <scope>NUCLEOTIDE SEQUENCE</scope>
    <source>
        <strain evidence="1">MNPRO001-30</strain>
        <tissue evidence="1">Meninges</tissue>
    </source>
</reference>
<organism evidence="1 2">
    <name type="scientific">Parelaphostrongylus tenuis</name>
    <name type="common">Meningeal worm</name>
    <dbReference type="NCBI Taxonomy" id="148309"/>
    <lineage>
        <taxon>Eukaryota</taxon>
        <taxon>Metazoa</taxon>
        <taxon>Ecdysozoa</taxon>
        <taxon>Nematoda</taxon>
        <taxon>Chromadorea</taxon>
        <taxon>Rhabditida</taxon>
        <taxon>Rhabditina</taxon>
        <taxon>Rhabditomorpha</taxon>
        <taxon>Strongyloidea</taxon>
        <taxon>Metastrongylidae</taxon>
        <taxon>Parelaphostrongylus</taxon>
    </lineage>
</organism>
<dbReference type="Proteomes" id="UP001196413">
    <property type="component" value="Unassembled WGS sequence"/>
</dbReference>